<dbReference type="Proteomes" id="UP000190080">
    <property type="component" value="Unassembled WGS sequence"/>
</dbReference>
<keyword evidence="2" id="KW-1185">Reference proteome</keyword>
<dbReference type="RefSeq" id="WP_242954473.1">
    <property type="nucleotide sequence ID" value="NZ_MZGV01000088.1"/>
</dbReference>
<dbReference type="GO" id="GO:0004849">
    <property type="term" value="F:uridine kinase activity"/>
    <property type="evidence" value="ECO:0007669"/>
    <property type="project" value="UniProtKB-EC"/>
</dbReference>
<dbReference type="EC" id="2.7.1.48" evidence="1"/>
<dbReference type="AlphaFoldDB" id="A0A1V4IBM0"/>
<evidence type="ECO:0000313" key="2">
    <source>
        <dbReference type="Proteomes" id="UP000190080"/>
    </source>
</evidence>
<dbReference type="NCBIfam" id="NF006085">
    <property type="entry name" value="PRK08233.1"/>
    <property type="match status" value="1"/>
</dbReference>
<keyword evidence="1" id="KW-0418">Kinase</keyword>
<accession>A0A1V4IBM0</accession>
<dbReference type="Gene3D" id="3.40.50.300">
    <property type="entry name" value="P-loop containing nucleotide triphosphate hydrolases"/>
    <property type="match status" value="1"/>
</dbReference>
<dbReference type="SUPFAM" id="SSF52540">
    <property type="entry name" value="P-loop containing nucleoside triphosphate hydrolases"/>
    <property type="match status" value="1"/>
</dbReference>
<dbReference type="EMBL" id="MZGV01000088">
    <property type="protein sequence ID" value="OPJ57336.1"/>
    <property type="molecule type" value="Genomic_DNA"/>
</dbReference>
<sequence length="182" mass="20660">MKKPIVIAIAAVSGGGKTTVTNELKNILPLSMAIYFDDYDFEEGPADYFQWVQDGADYNAWNIEILARDIESLLTQNNLNYILLDYPFAYKNDKITSYIDYAIFIDTPLDIAMARRLLRDKVNQTPDLLRNDLNCYLSGGRIAYLEMIKTIKPNSDFVVDGSLSVHAIVSQIIQQISKFNEC</sequence>
<dbReference type="STRING" id="1450648.CLORY_41590"/>
<keyword evidence="1" id="KW-0808">Transferase</keyword>
<name>A0A1V4IBM0_9CLOT</name>
<dbReference type="InterPro" id="IPR027417">
    <property type="entry name" value="P-loop_NTPase"/>
</dbReference>
<comment type="caution">
    <text evidence="1">The sequence shown here is derived from an EMBL/GenBank/DDBJ whole genome shotgun (WGS) entry which is preliminary data.</text>
</comment>
<organism evidence="1 2">
    <name type="scientific">Clostridium oryzae</name>
    <dbReference type="NCBI Taxonomy" id="1450648"/>
    <lineage>
        <taxon>Bacteria</taxon>
        <taxon>Bacillati</taxon>
        <taxon>Bacillota</taxon>
        <taxon>Clostridia</taxon>
        <taxon>Eubacteriales</taxon>
        <taxon>Clostridiaceae</taxon>
        <taxon>Clostridium</taxon>
    </lineage>
</organism>
<proteinExistence type="predicted"/>
<evidence type="ECO:0000313" key="1">
    <source>
        <dbReference type="EMBL" id="OPJ57336.1"/>
    </source>
</evidence>
<gene>
    <name evidence="1" type="primary">udk_2</name>
    <name evidence="1" type="ORF">CLORY_41590</name>
</gene>
<protein>
    <submittedName>
        <fullName evidence="1">Uridine kinase</fullName>
        <ecNumber evidence="1">2.7.1.48</ecNumber>
    </submittedName>
</protein>
<reference evidence="1 2" key="1">
    <citation type="submission" date="2017-03" db="EMBL/GenBank/DDBJ databases">
        <title>Genome sequence of Clostridium oryzae DSM 28571.</title>
        <authorList>
            <person name="Poehlein A."/>
            <person name="Daniel R."/>
        </authorList>
    </citation>
    <scope>NUCLEOTIDE SEQUENCE [LARGE SCALE GENOMIC DNA]</scope>
    <source>
        <strain evidence="1 2">DSM 28571</strain>
    </source>
</reference>